<dbReference type="EMBL" id="RJLR01000047">
    <property type="protein sequence ID" value="RNM02558.1"/>
    <property type="molecule type" value="Genomic_DNA"/>
</dbReference>
<evidence type="ECO:0000313" key="4">
    <source>
        <dbReference type="Proteomes" id="UP000276061"/>
    </source>
</evidence>
<dbReference type="Pfam" id="PF13439">
    <property type="entry name" value="Glyco_transf_4"/>
    <property type="match status" value="1"/>
</dbReference>
<reference evidence="3 4" key="1">
    <citation type="submission" date="2018-11" db="EMBL/GenBank/DDBJ databases">
        <title>Characterization of surface water Dickeya isolates.</title>
        <authorList>
            <person name="Van Gijsegem F."/>
            <person name="Pedron J."/>
        </authorList>
    </citation>
    <scope>NUCLEOTIDE SEQUENCE [LARGE SCALE GENOMIC DNA]</scope>
    <source>
        <strain evidence="3 4">FVG1-MFV-O17</strain>
    </source>
</reference>
<keyword evidence="3" id="KW-0808">Transferase</keyword>
<dbReference type="SUPFAM" id="SSF53756">
    <property type="entry name" value="UDP-Glycosyltransferase/glycogen phosphorylase"/>
    <property type="match status" value="1"/>
</dbReference>
<proteinExistence type="predicted"/>
<accession>A0A3N0FRI8</accession>
<dbReference type="Gene3D" id="3.40.50.2000">
    <property type="entry name" value="Glycogen Phosphorylase B"/>
    <property type="match status" value="2"/>
</dbReference>
<organism evidence="3 4">
    <name type="scientific">Dickeya undicola</name>
    <dbReference type="NCBI Taxonomy" id="1577887"/>
    <lineage>
        <taxon>Bacteria</taxon>
        <taxon>Pseudomonadati</taxon>
        <taxon>Pseudomonadota</taxon>
        <taxon>Gammaproteobacteria</taxon>
        <taxon>Enterobacterales</taxon>
        <taxon>Pectobacteriaceae</taxon>
        <taxon>Dickeya</taxon>
    </lineage>
</organism>
<feature type="domain" description="Glycosyl transferase family 1" evidence="1">
    <location>
        <begin position="186"/>
        <end position="346"/>
    </location>
</feature>
<protein>
    <submittedName>
        <fullName evidence="3">Glycosyltransferase</fullName>
    </submittedName>
</protein>
<evidence type="ECO:0000259" key="2">
    <source>
        <dbReference type="Pfam" id="PF13439"/>
    </source>
</evidence>
<feature type="domain" description="Glycosyltransferase subfamily 4-like N-terminal" evidence="2">
    <location>
        <begin position="15"/>
        <end position="174"/>
    </location>
</feature>
<dbReference type="GO" id="GO:0016757">
    <property type="term" value="F:glycosyltransferase activity"/>
    <property type="evidence" value="ECO:0007669"/>
    <property type="project" value="InterPro"/>
</dbReference>
<dbReference type="PANTHER" id="PTHR45947">
    <property type="entry name" value="SULFOQUINOVOSYL TRANSFERASE SQD2"/>
    <property type="match status" value="1"/>
</dbReference>
<dbReference type="RefSeq" id="WP_123253322.1">
    <property type="nucleotide sequence ID" value="NZ_RJLR01000047.1"/>
</dbReference>
<dbReference type="PANTHER" id="PTHR45947:SF3">
    <property type="entry name" value="SULFOQUINOVOSYL TRANSFERASE SQD2"/>
    <property type="match status" value="1"/>
</dbReference>
<evidence type="ECO:0000259" key="1">
    <source>
        <dbReference type="Pfam" id="PF00534"/>
    </source>
</evidence>
<dbReference type="Pfam" id="PF00534">
    <property type="entry name" value="Glycos_transf_1"/>
    <property type="match status" value="1"/>
</dbReference>
<name>A0A3N0FRI8_9GAMM</name>
<comment type="caution">
    <text evidence="3">The sequence shown here is derived from an EMBL/GenBank/DDBJ whole genome shotgun (WGS) entry which is preliminary data.</text>
</comment>
<gene>
    <name evidence="3" type="ORF">EF878_19575</name>
</gene>
<dbReference type="CDD" id="cd03795">
    <property type="entry name" value="GT4_WfcD-like"/>
    <property type="match status" value="1"/>
</dbReference>
<dbReference type="InterPro" id="IPR028098">
    <property type="entry name" value="Glyco_trans_4-like_N"/>
</dbReference>
<dbReference type="InterPro" id="IPR050194">
    <property type="entry name" value="Glycosyltransferase_grp1"/>
</dbReference>
<dbReference type="Proteomes" id="UP000276061">
    <property type="component" value="Unassembled WGS sequence"/>
</dbReference>
<sequence>MRILHFFKTYYPVAYGGVQQVIYQLAEGASRQGATVDVLSLNPDGSSKNGVIGHHHVHTSRQDLYLASTGFSLSAIKDFHELAKSADIIHYHFPWPYMDLVHFIARTRKPAIVSYHSDIVKQKYLLKLYQPLMKRFLNNVDSVVASSPNYVATSPVLQSLVKPVEVIPFGLDPDSYHKSTQSVLDKWRSQLGERFFLFVGFLRYYKGLSFLLEAMRDIDYPLVIVGEGPYEDELKSQAISLGLKNTHFVGALSDEDKCALFELCYGVVFPSHLRSEAYGMTLVEAAMYGKPMISCEIGTGTTYINQDQVTGITVPPADPTALKNALMTLWMDLEKSQEMGKLAKQRFSENFTADHMVNNYMDLYKRVIANHKKDKNI</sequence>
<dbReference type="AlphaFoldDB" id="A0A3N0FRI8"/>
<dbReference type="InterPro" id="IPR001296">
    <property type="entry name" value="Glyco_trans_1"/>
</dbReference>
<dbReference type="OrthoDB" id="9802525at2"/>
<evidence type="ECO:0000313" key="3">
    <source>
        <dbReference type="EMBL" id="RNM02558.1"/>
    </source>
</evidence>